<sequence length="185" mass="19899">MALLAYWGGVLRCMLVRMRGSVEKWRHSATQSVLLDQQSRTGPPSSAPVHSPLFPLSVTSPQVVPLSQVLSQMRLFSLAPYFRRTAALTCSTPLREGLSEQWPNVGCTQECLLHPAVAGALRLQPGASPPPKKIARQCSSSISGTMENRHTHLTPGFTLNNLAPAPANVAAFRGLLGPGGFNSLY</sequence>
<dbReference type="EMBL" id="CAAGRJ010012035">
    <property type="protein sequence ID" value="VFV28928.1"/>
    <property type="molecule type" value="Genomic_DNA"/>
</dbReference>
<reference evidence="1 2" key="1">
    <citation type="submission" date="2019-01" db="EMBL/GenBank/DDBJ databases">
        <authorList>
            <person name="Alioto T."/>
            <person name="Alioto T."/>
        </authorList>
    </citation>
    <scope>NUCLEOTIDE SEQUENCE [LARGE SCALE GENOMIC DNA]</scope>
</reference>
<dbReference type="Proteomes" id="UP000386466">
    <property type="component" value="Unassembled WGS sequence"/>
</dbReference>
<organism evidence="1 2">
    <name type="scientific">Lynx pardinus</name>
    <name type="common">Iberian lynx</name>
    <name type="synonym">Felis pardina</name>
    <dbReference type="NCBI Taxonomy" id="191816"/>
    <lineage>
        <taxon>Eukaryota</taxon>
        <taxon>Metazoa</taxon>
        <taxon>Chordata</taxon>
        <taxon>Craniata</taxon>
        <taxon>Vertebrata</taxon>
        <taxon>Euteleostomi</taxon>
        <taxon>Mammalia</taxon>
        <taxon>Eutheria</taxon>
        <taxon>Laurasiatheria</taxon>
        <taxon>Carnivora</taxon>
        <taxon>Feliformia</taxon>
        <taxon>Felidae</taxon>
        <taxon>Felinae</taxon>
        <taxon>Lynx</taxon>
    </lineage>
</organism>
<evidence type="ECO:0000313" key="1">
    <source>
        <dbReference type="EMBL" id="VFV28928.1"/>
    </source>
</evidence>
<keyword evidence="2" id="KW-1185">Reference proteome</keyword>
<accession>A0A485NAI4</accession>
<proteinExistence type="predicted"/>
<dbReference type="AlphaFoldDB" id="A0A485NAI4"/>
<name>A0A485NAI4_LYNPA</name>
<gene>
    <name evidence="1" type="ORF">LYPA_23C001637</name>
</gene>
<evidence type="ECO:0000313" key="2">
    <source>
        <dbReference type="Proteomes" id="UP000386466"/>
    </source>
</evidence>
<protein>
    <submittedName>
        <fullName evidence="1">Uncharacterized protein</fullName>
    </submittedName>
</protein>